<dbReference type="EMBL" id="SMUV01000005">
    <property type="protein sequence ID" value="TDK54215.1"/>
    <property type="molecule type" value="Genomic_DNA"/>
</dbReference>
<organism evidence="2 3">
    <name type="scientific">Antarcticimicrobium luteum</name>
    <dbReference type="NCBI Taxonomy" id="2547397"/>
    <lineage>
        <taxon>Bacteria</taxon>
        <taxon>Pseudomonadati</taxon>
        <taxon>Pseudomonadota</taxon>
        <taxon>Alphaproteobacteria</taxon>
        <taxon>Rhodobacterales</taxon>
        <taxon>Paracoccaceae</taxon>
        <taxon>Antarcticimicrobium</taxon>
    </lineage>
</organism>
<evidence type="ECO:0000313" key="3">
    <source>
        <dbReference type="Proteomes" id="UP000295301"/>
    </source>
</evidence>
<evidence type="ECO:0000256" key="1">
    <source>
        <dbReference type="SAM" id="Phobius"/>
    </source>
</evidence>
<dbReference type="Proteomes" id="UP000295301">
    <property type="component" value="Unassembled WGS sequence"/>
</dbReference>
<protein>
    <submittedName>
        <fullName evidence="2">Uncharacterized protein</fullName>
    </submittedName>
</protein>
<name>A0A4R5VI30_9RHOB</name>
<reference evidence="2 3" key="1">
    <citation type="submission" date="2019-03" db="EMBL/GenBank/DDBJ databases">
        <title>Ruegeria lutea sp. nov., a novel strain, isolated from marine sediment, the Masan Bay, South Korea.</title>
        <authorList>
            <person name="Kim J."/>
            <person name="Kim D.-Y."/>
            <person name="Lee S.-S."/>
        </authorList>
    </citation>
    <scope>NUCLEOTIDE SEQUENCE [LARGE SCALE GENOMIC DNA]</scope>
    <source>
        <strain evidence="2 3">318-1</strain>
    </source>
</reference>
<keyword evidence="1" id="KW-0472">Membrane</keyword>
<accession>A0A4R5VI30</accession>
<comment type="caution">
    <text evidence="2">The sequence shown here is derived from an EMBL/GenBank/DDBJ whole genome shotgun (WGS) entry which is preliminary data.</text>
</comment>
<proteinExistence type="predicted"/>
<keyword evidence="1" id="KW-1133">Transmembrane helix</keyword>
<keyword evidence="1" id="KW-0812">Transmembrane</keyword>
<gene>
    <name evidence="2" type="ORF">E1832_00040</name>
</gene>
<dbReference type="OrthoDB" id="7775871at2"/>
<feature type="transmembrane region" description="Helical" evidence="1">
    <location>
        <begin position="6"/>
        <end position="30"/>
    </location>
</feature>
<dbReference type="RefSeq" id="WP_133357721.1">
    <property type="nucleotide sequence ID" value="NZ_SMUV01000005.1"/>
</dbReference>
<evidence type="ECO:0000313" key="2">
    <source>
        <dbReference type="EMBL" id="TDK54215.1"/>
    </source>
</evidence>
<keyword evidence="3" id="KW-1185">Reference proteome</keyword>
<dbReference type="AlphaFoldDB" id="A0A4R5VI30"/>
<sequence>MTLNDLLIQLQPALISTLSLVLSILIGIAAREAKQRFGLDIEARHREALHSALMSGARAAIEDGPGAGRDVLVERAVAHARASVPDAIVRLGASDAVLQRLAAGKFNLVDLPLR</sequence>